<organism evidence="1 2">
    <name type="scientific">Bauhinia variegata</name>
    <name type="common">Purple orchid tree</name>
    <name type="synonym">Phanera variegata</name>
    <dbReference type="NCBI Taxonomy" id="167791"/>
    <lineage>
        <taxon>Eukaryota</taxon>
        <taxon>Viridiplantae</taxon>
        <taxon>Streptophyta</taxon>
        <taxon>Embryophyta</taxon>
        <taxon>Tracheophyta</taxon>
        <taxon>Spermatophyta</taxon>
        <taxon>Magnoliopsida</taxon>
        <taxon>eudicotyledons</taxon>
        <taxon>Gunneridae</taxon>
        <taxon>Pentapetalae</taxon>
        <taxon>rosids</taxon>
        <taxon>fabids</taxon>
        <taxon>Fabales</taxon>
        <taxon>Fabaceae</taxon>
        <taxon>Cercidoideae</taxon>
        <taxon>Cercideae</taxon>
        <taxon>Bauhiniinae</taxon>
        <taxon>Bauhinia</taxon>
    </lineage>
</organism>
<accession>A0ACB9KKY5</accession>
<proteinExistence type="predicted"/>
<dbReference type="Proteomes" id="UP000828941">
    <property type="component" value="Chromosome 14"/>
</dbReference>
<dbReference type="EMBL" id="CM039439">
    <property type="protein sequence ID" value="KAI4297832.1"/>
    <property type="molecule type" value="Genomic_DNA"/>
</dbReference>
<evidence type="ECO:0000313" key="2">
    <source>
        <dbReference type="Proteomes" id="UP000828941"/>
    </source>
</evidence>
<evidence type="ECO:0000313" key="1">
    <source>
        <dbReference type="EMBL" id="KAI4297832.1"/>
    </source>
</evidence>
<comment type="caution">
    <text evidence="1">The sequence shown here is derived from an EMBL/GenBank/DDBJ whole genome shotgun (WGS) entry which is preliminary data.</text>
</comment>
<keyword evidence="2" id="KW-1185">Reference proteome</keyword>
<reference evidence="1 2" key="1">
    <citation type="journal article" date="2022" name="DNA Res.">
        <title>Chromosomal-level genome assembly of the orchid tree Bauhinia variegata (Leguminosae; Cercidoideae) supports the allotetraploid origin hypothesis of Bauhinia.</title>
        <authorList>
            <person name="Zhong Y."/>
            <person name="Chen Y."/>
            <person name="Zheng D."/>
            <person name="Pang J."/>
            <person name="Liu Y."/>
            <person name="Luo S."/>
            <person name="Meng S."/>
            <person name="Qian L."/>
            <person name="Wei D."/>
            <person name="Dai S."/>
            <person name="Zhou R."/>
        </authorList>
    </citation>
    <scope>NUCLEOTIDE SEQUENCE [LARGE SCALE GENOMIC DNA]</scope>
    <source>
        <strain evidence="1">BV-YZ2020</strain>
    </source>
</reference>
<sequence length="124" mass="13994">MRGGSIELFWVQDGLLGPFDISCSHGMPNGPRGPSWTQNGSLILRLVFEGRLYNMVNATKGLFISCDVPMAQYIINLNNSFPASEKFIIHVIDNTHLFVQHHVADMIRSQIAKFREDNTYVKPT</sequence>
<name>A0ACB9KKY5_BAUVA</name>
<gene>
    <name evidence="1" type="ORF">L6164_037697</name>
</gene>
<protein>
    <submittedName>
        <fullName evidence="1">Uncharacterized protein</fullName>
    </submittedName>
</protein>